<dbReference type="PhylomeDB" id="B8MQM0"/>
<accession>B8MQM0</accession>
<proteinExistence type="predicted"/>
<reference evidence="3" key="1">
    <citation type="journal article" date="2015" name="Genome Announc.">
        <title>Genome sequence of the AIDS-associated pathogen Penicillium marneffei (ATCC18224) and its near taxonomic relative Talaromyces stipitatus (ATCC10500).</title>
        <authorList>
            <person name="Nierman W.C."/>
            <person name="Fedorova-Abrams N.D."/>
            <person name="Andrianopoulos A."/>
        </authorList>
    </citation>
    <scope>NUCLEOTIDE SEQUENCE [LARGE SCALE GENOMIC DNA]</scope>
    <source>
        <strain evidence="3">ATCC 10500 / CBS 375.48 / QM 6759 / NRRL 1006</strain>
    </source>
</reference>
<keyword evidence="1" id="KW-1133">Transmembrane helix</keyword>
<protein>
    <submittedName>
        <fullName evidence="2">Uncharacterized protein</fullName>
    </submittedName>
</protein>
<dbReference type="EMBL" id="EQ962659">
    <property type="protein sequence ID" value="EED13443.1"/>
    <property type="molecule type" value="Genomic_DNA"/>
</dbReference>
<sequence length="318" mass="35094">MDYGNTLIPNCVFIEVLLLSSSSSCSGKSIEKDRIWGGVGLRGFGGGLCIFISVLPLFFDSEWLAGLLTLRIEVYSLLFDTMVTLIPLGISVVYKLGIRERIVMIVLASLGCLVTASAVIEVIMVDHLSGGSLLESYKAAIFANIELHIGMIALNTAYCYYPRQRRITTNKHNSLNQYGCSLRSDFKNYSLDDVSSETKINKTSSSIYTPATVHTADTQSTMSGHDNTQTRILKSPLSPLSLLKLFLQRNQSSSSVQDIHDDTDIYTLKVYEEETESIPLKDTIQKITEYAVVSTRLSESSVYLPGNGNWFISGKVPV</sequence>
<keyword evidence="3" id="KW-1185">Reference proteome</keyword>
<feature type="transmembrane region" description="Helical" evidence="1">
    <location>
        <begin position="39"/>
        <end position="59"/>
    </location>
</feature>
<dbReference type="VEuPathDB" id="FungiDB:TSTA_059290"/>
<keyword evidence="1" id="KW-0812">Transmembrane</keyword>
<evidence type="ECO:0000313" key="2">
    <source>
        <dbReference type="EMBL" id="EED13443.1"/>
    </source>
</evidence>
<feature type="transmembrane region" description="Helical" evidence="1">
    <location>
        <begin position="140"/>
        <end position="161"/>
    </location>
</feature>
<dbReference type="HOGENOM" id="CLU_874865_0_0_1"/>
<organism evidence="2 3">
    <name type="scientific">Talaromyces stipitatus (strain ATCC 10500 / CBS 375.48 / QM 6759 / NRRL 1006)</name>
    <name type="common">Penicillium stipitatum</name>
    <dbReference type="NCBI Taxonomy" id="441959"/>
    <lineage>
        <taxon>Eukaryota</taxon>
        <taxon>Fungi</taxon>
        <taxon>Dikarya</taxon>
        <taxon>Ascomycota</taxon>
        <taxon>Pezizomycotina</taxon>
        <taxon>Eurotiomycetes</taxon>
        <taxon>Eurotiomycetidae</taxon>
        <taxon>Eurotiales</taxon>
        <taxon>Trichocomaceae</taxon>
        <taxon>Talaromyces</taxon>
        <taxon>Talaromyces sect. Talaromyces</taxon>
    </lineage>
</organism>
<evidence type="ECO:0000256" key="1">
    <source>
        <dbReference type="SAM" id="Phobius"/>
    </source>
</evidence>
<feature type="transmembrane region" description="Helical" evidence="1">
    <location>
        <begin position="74"/>
        <end position="94"/>
    </location>
</feature>
<dbReference type="OrthoDB" id="5022096at2759"/>
<feature type="transmembrane region" description="Helical" evidence="1">
    <location>
        <begin position="101"/>
        <end position="120"/>
    </location>
</feature>
<name>B8MQM0_TALSN</name>
<dbReference type="AlphaFoldDB" id="B8MQM0"/>
<dbReference type="GeneID" id="8107399"/>
<gene>
    <name evidence="2" type="ORF">TSTA_059290</name>
</gene>
<keyword evidence="1" id="KW-0472">Membrane</keyword>
<dbReference type="RefSeq" id="XP_002487554.1">
    <property type="nucleotide sequence ID" value="XM_002487509.1"/>
</dbReference>
<dbReference type="Proteomes" id="UP000001745">
    <property type="component" value="Unassembled WGS sequence"/>
</dbReference>
<dbReference type="InParanoid" id="B8MQM0"/>
<evidence type="ECO:0000313" key="3">
    <source>
        <dbReference type="Proteomes" id="UP000001745"/>
    </source>
</evidence>